<organism evidence="1 2">
    <name type="scientific">Bauhinia variegata</name>
    <name type="common">Purple orchid tree</name>
    <name type="synonym">Phanera variegata</name>
    <dbReference type="NCBI Taxonomy" id="167791"/>
    <lineage>
        <taxon>Eukaryota</taxon>
        <taxon>Viridiplantae</taxon>
        <taxon>Streptophyta</taxon>
        <taxon>Embryophyta</taxon>
        <taxon>Tracheophyta</taxon>
        <taxon>Spermatophyta</taxon>
        <taxon>Magnoliopsida</taxon>
        <taxon>eudicotyledons</taxon>
        <taxon>Gunneridae</taxon>
        <taxon>Pentapetalae</taxon>
        <taxon>rosids</taxon>
        <taxon>fabids</taxon>
        <taxon>Fabales</taxon>
        <taxon>Fabaceae</taxon>
        <taxon>Cercidoideae</taxon>
        <taxon>Cercideae</taxon>
        <taxon>Bauhiniinae</taxon>
        <taxon>Bauhinia</taxon>
    </lineage>
</organism>
<dbReference type="EMBL" id="CM039437">
    <property type="protein sequence ID" value="KAI4305214.1"/>
    <property type="molecule type" value="Genomic_DNA"/>
</dbReference>
<accession>A0ACB9L6Q2</accession>
<protein>
    <submittedName>
        <fullName evidence="1">Uncharacterized protein</fullName>
    </submittedName>
</protein>
<comment type="caution">
    <text evidence="1">The sequence shown here is derived from an EMBL/GenBank/DDBJ whole genome shotgun (WGS) entry which is preliminary data.</text>
</comment>
<name>A0ACB9L6Q2_BAUVA</name>
<evidence type="ECO:0000313" key="1">
    <source>
        <dbReference type="EMBL" id="KAI4305214.1"/>
    </source>
</evidence>
<sequence length="364" mass="41493">MESYQLTTHCSSHSFQSVQELIKKPLPSVPQSYLCLNDDEPFVQNETLCSMKLPIIDMKKLVVEKDSDSELEKLHSACKDWGFFQLVNHGLSPPMLEKLKDDTQDFFNLSMEEKLKYKIRPGDFEGYGVVMRSDNEKLDWGDRLYMITNPVSRRKPYLFPELPSSFRMTLDSYLVELQNIAMTLLGLMSQALKIDKRELVELFEDGMQSMRITYYPPCPQPNQVIGFTAHSDGSGITILNQVNGVHGLQVKKEGIWIPVNVLSDALIVNIGDILEILSNGAYKSVEHRVRVNSDKERISIAMFFSPKFESEIGPLISLTEASNHGLQFKSIGMEKYVNDFFSRKLNGKTNLEPLRIKNEDLPTP</sequence>
<proteinExistence type="predicted"/>
<evidence type="ECO:0000313" key="2">
    <source>
        <dbReference type="Proteomes" id="UP000828941"/>
    </source>
</evidence>
<dbReference type="Proteomes" id="UP000828941">
    <property type="component" value="Chromosome 12"/>
</dbReference>
<gene>
    <name evidence="1" type="ORF">L6164_028595</name>
</gene>
<reference evidence="1 2" key="1">
    <citation type="journal article" date="2022" name="DNA Res.">
        <title>Chromosomal-level genome assembly of the orchid tree Bauhinia variegata (Leguminosae; Cercidoideae) supports the allotetraploid origin hypothesis of Bauhinia.</title>
        <authorList>
            <person name="Zhong Y."/>
            <person name="Chen Y."/>
            <person name="Zheng D."/>
            <person name="Pang J."/>
            <person name="Liu Y."/>
            <person name="Luo S."/>
            <person name="Meng S."/>
            <person name="Qian L."/>
            <person name="Wei D."/>
            <person name="Dai S."/>
            <person name="Zhou R."/>
        </authorList>
    </citation>
    <scope>NUCLEOTIDE SEQUENCE [LARGE SCALE GENOMIC DNA]</scope>
    <source>
        <strain evidence="1">BV-YZ2020</strain>
    </source>
</reference>
<keyword evidence="2" id="KW-1185">Reference proteome</keyword>